<name>A0A9D3Y3P2_DREPO</name>
<dbReference type="OrthoDB" id="10669706at2759"/>
<dbReference type="Proteomes" id="UP000828390">
    <property type="component" value="Unassembled WGS sequence"/>
</dbReference>
<feature type="domain" description="EGF-like" evidence="2">
    <location>
        <begin position="68"/>
        <end position="79"/>
    </location>
</feature>
<proteinExistence type="predicted"/>
<dbReference type="PROSITE" id="PS00022">
    <property type="entry name" value="EGF_1"/>
    <property type="match status" value="1"/>
</dbReference>
<evidence type="ECO:0000313" key="4">
    <source>
        <dbReference type="Proteomes" id="UP000828390"/>
    </source>
</evidence>
<organism evidence="3 4">
    <name type="scientific">Dreissena polymorpha</name>
    <name type="common">Zebra mussel</name>
    <name type="synonym">Mytilus polymorpha</name>
    <dbReference type="NCBI Taxonomy" id="45954"/>
    <lineage>
        <taxon>Eukaryota</taxon>
        <taxon>Metazoa</taxon>
        <taxon>Spiralia</taxon>
        <taxon>Lophotrochozoa</taxon>
        <taxon>Mollusca</taxon>
        <taxon>Bivalvia</taxon>
        <taxon>Autobranchia</taxon>
        <taxon>Heteroconchia</taxon>
        <taxon>Euheterodonta</taxon>
        <taxon>Imparidentia</taxon>
        <taxon>Neoheterodontei</taxon>
        <taxon>Myida</taxon>
        <taxon>Dreissenoidea</taxon>
        <taxon>Dreissenidae</taxon>
        <taxon>Dreissena</taxon>
    </lineage>
</organism>
<evidence type="ECO:0000256" key="1">
    <source>
        <dbReference type="SAM" id="MobiDB-lite"/>
    </source>
</evidence>
<protein>
    <recommendedName>
        <fullName evidence="2">EGF-like domain-containing protein</fullName>
    </recommendedName>
</protein>
<feature type="region of interest" description="Disordered" evidence="1">
    <location>
        <begin position="317"/>
        <end position="336"/>
    </location>
</feature>
<dbReference type="AlphaFoldDB" id="A0A9D3Y3P2"/>
<comment type="caution">
    <text evidence="3">The sequence shown here is derived from an EMBL/GenBank/DDBJ whole genome shotgun (WGS) entry which is preliminary data.</text>
</comment>
<feature type="compositionally biased region" description="Polar residues" evidence="1">
    <location>
        <begin position="230"/>
        <end position="244"/>
    </location>
</feature>
<evidence type="ECO:0000313" key="3">
    <source>
        <dbReference type="EMBL" id="KAH3693158.1"/>
    </source>
</evidence>
<dbReference type="EMBL" id="JAIWYP010000017">
    <property type="protein sequence ID" value="KAH3693158.1"/>
    <property type="molecule type" value="Genomic_DNA"/>
</dbReference>
<reference evidence="3" key="1">
    <citation type="journal article" date="2019" name="bioRxiv">
        <title>The Genome of the Zebra Mussel, Dreissena polymorpha: A Resource for Invasive Species Research.</title>
        <authorList>
            <person name="McCartney M.A."/>
            <person name="Auch B."/>
            <person name="Kono T."/>
            <person name="Mallez S."/>
            <person name="Zhang Y."/>
            <person name="Obille A."/>
            <person name="Becker A."/>
            <person name="Abrahante J.E."/>
            <person name="Garbe J."/>
            <person name="Badalamenti J.P."/>
            <person name="Herman A."/>
            <person name="Mangelson H."/>
            <person name="Liachko I."/>
            <person name="Sullivan S."/>
            <person name="Sone E.D."/>
            <person name="Koren S."/>
            <person name="Silverstein K.A.T."/>
            <person name="Beckman K.B."/>
            <person name="Gohl D.M."/>
        </authorList>
    </citation>
    <scope>NUCLEOTIDE SEQUENCE</scope>
    <source>
        <strain evidence="3">Duluth1</strain>
        <tissue evidence="3">Whole animal</tissue>
    </source>
</reference>
<dbReference type="InterPro" id="IPR000742">
    <property type="entry name" value="EGF"/>
</dbReference>
<gene>
    <name evidence="3" type="ORF">DPMN_192560</name>
</gene>
<feature type="region of interest" description="Disordered" evidence="1">
    <location>
        <begin position="225"/>
        <end position="262"/>
    </location>
</feature>
<keyword evidence="4" id="KW-1185">Reference proteome</keyword>
<evidence type="ECO:0000259" key="2">
    <source>
        <dbReference type="PROSITE" id="PS00022"/>
    </source>
</evidence>
<reference evidence="3" key="2">
    <citation type="submission" date="2020-11" db="EMBL/GenBank/DDBJ databases">
        <authorList>
            <person name="McCartney M.A."/>
            <person name="Auch B."/>
            <person name="Kono T."/>
            <person name="Mallez S."/>
            <person name="Becker A."/>
            <person name="Gohl D.M."/>
            <person name="Silverstein K.A.T."/>
            <person name="Koren S."/>
            <person name="Bechman K.B."/>
            <person name="Herman A."/>
            <person name="Abrahante J.E."/>
            <person name="Garbe J."/>
        </authorList>
    </citation>
    <scope>NUCLEOTIDE SEQUENCE</scope>
    <source>
        <strain evidence="3">Duluth1</strain>
        <tissue evidence="3">Whole animal</tissue>
    </source>
</reference>
<accession>A0A9D3Y3P2</accession>
<sequence length="512" mass="55280">MYQQANYYIRQPLFPFLIRHLPNRQQLQHPVTPRKLIHVILIICVRLCLVYATEGTCISKPCSSDIHCLCEPNYTGTFCDKKVEVARGGVTLINGKPITTASPTLDIPSSNGKQHVNGVMDTASVYSETKNANPRTENPSPNIAKDLNVAQTKKESDTFVGQIAEAALKNSENTSSGFSDKSNAGSNVVTSEIKETATFESSRSKDESQFVTRKLKEPTEIVPLPDVVPTTISPSEIDSTTSEAGSYRKGPESTKHSDNSPVQSIMIDQKLKSHELFVITQKSDVVTLSTVEVDSNLNKVETAKEVRESIIKSNGKEATPESVINSHSKNAKTSDVGSIAKSNTHAEGRVGGVNTATRNEVIDVVHNVVHVGNNDVNFTIEHIKTVNVIQNTADPLEELTVDPQVTLNEVQSQKNVVHSLDAIKINESNITSISETVTSSHQITEIDAQTLLKLLNITGSTKFADSVTAVKIEIITKGNNGKNGNTASTDSSKTASKIGGTTLIVATTKAPP</sequence>
<feature type="compositionally biased region" description="Polar residues" evidence="1">
    <location>
        <begin position="322"/>
        <end position="336"/>
    </location>
</feature>
<feature type="compositionally biased region" description="Basic and acidic residues" evidence="1">
    <location>
        <begin position="249"/>
        <end position="258"/>
    </location>
</feature>